<evidence type="ECO:0000256" key="2">
    <source>
        <dbReference type="RuleBase" id="RU363072"/>
    </source>
</evidence>
<name>A0A0S3Q0T0_9BRAD</name>
<keyword evidence="4" id="KW-1185">Reference proteome</keyword>
<sequence>MSTRLETSTKGSFWLNLANDLHLHSQKALGAAVLALALASPAARAEEAPTGIPPVSIATSLPANGDPLNIRAWLAAHGITYGSTYTNEILGNVSGGLRQGGLYAGKLEASVGLDFEKIAGWSGLTFFGNAFQIHNTSGLRDKHFFSFITISNIEAAPSTRLSELWFEQKFFADRASFRFGQLAADAEFFFNDSSKMFISSDWPTILGANLPSGGPAYPLATPGVRFKYEHNANWTGLVALYNGDPGSQFGANRHGINFRVNDPPLLMTEIQHRLNQEKDATGPATTLKLGGWHHFGQFKHMHFDDAGVSLASPVSNGRARLFDGTSGIYGIFDQQIYRPAGGDATSGISVFSRIAATSSDRNIVDLFVDGGIVFAGFVANRPDDRFGASFIYARMSDHARQLDYDRLAGAIGPVRDYELTVELTYLAQIKPGWTVQPLVQYVAHPGGHVPDPNDPTRAVRNGVLFGMRSTVIY</sequence>
<proteinExistence type="inferred from homology"/>
<dbReference type="InterPro" id="IPR007049">
    <property type="entry name" value="Carb-sel_porin_OprB"/>
</dbReference>
<evidence type="ECO:0000256" key="1">
    <source>
        <dbReference type="ARBA" id="ARBA00008769"/>
    </source>
</evidence>
<protein>
    <submittedName>
        <fullName evidence="3">Porin B</fullName>
    </submittedName>
</protein>
<dbReference type="GO" id="GO:0015288">
    <property type="term" value="F:porin activity"/>
    <property type="evidence" value="ECO:0007669"/>
    <property type="project" value="InterPro"/>
</dbReference>
<dbReference type="PANTHER" id="PTHR37944:SF1">
    <property type="entry name" value="PORIN B"/>
    <property type="match status" value="1"/>
</dbReference>
<evidence type="ECO:0000313" key="3">
    <source>
        <dbReference type="EMBL" id="BAT61817.1"/>
    </source>
</evidence>
<accession>A0A0S3Q0T0</accession>
<dbReference type="InterPro" id="IPR052932">
    <property type="entry name" value="OprB_Porin"/>
</dbReference>
<evidence type="ECO:0000313" key="4">
    <source>
        <dbReference type="Proteomes" id="UP000236884"/>
    </source>
</evidence>
<organism evidence="3 4">
    <name type="scientific">Variibacter gotjawalensis</name>
    <dbReference type="NCBI Taxonomy" id="1333996"/>
    <lineage>
        <taxon>Bacteria</taxon>
        <taxon>Pseudomonadati</taxon>
        <taxon>Pseudomonadota</taxon>
        <taxon>Alphaproteobacteria</taxon>
        <taxon>Hyphomicrobiales</taxon>
        <taxon>Nitrobacteraceae</taxon>
        <taxon>Variibacter</taxon>
    </lineage>
</organism>
<dbReference type="PANTHER" id="PTHR37944">
    <property type="entry name" value="PORIN B"/>
    <property type="match status" value="1"/>
</dbReference>
<gene>
    <name evidence="3" type="primary">oprB_2</name>
    <name evidence="3" type="ORF">GJW-30_1_04378</name>
</gene>
<dbReference type="EMBL" id="AP014946">
    <property type="protein sequence ID" value="BAT61817.1"/>
    <property type="molecule type" value="Genomic_DNA"/>
</dbReference>
<dbReference type="GO" id="GO:0016020">
    <property type="term" value="C:membrane"/>
    <property type="evidence" value="ECO:0007669"/>
    <property type="project" value="InterPro"/>
</dbReference>
<dbReference type="Gene3D" id="2.40.160.180">
    <property type="entry name" value="Carbohydrate-selective porin OprB"/>
    <property type="match status" value="1"/>
</dbReference>
<dbReference type="Pfam" id="PF04966">
    <property type="entry name" value="OprB"/>
    <property type="match status" value="1"/>
</dbReference>
<dbReference type="AlphaFoldDB" id="A0A0S3Q0T0"/>
<comment type="similarity">
    <text evidence="1 2">Belongs to the OprB family.</text>
</comment>
<dbReference type="RefSeq" id="WP_245408595.1">
    <property type="nucleotide sequence ID" value="NZ_AP014946.1"/>
</dbReference>
<reference evidence="3 4" key="1">
    <citation type="submission" date="2015-08" db="EMBL/GenBank/DDBJ databases">
        <title>Investigation of the bacterial diversity of lava forest soil.</title>
        <authorList>
            <person name="Lee J.S."/>
        </authorList>
    </citation>
    <scope>NUCLEOTIDE SEQUENCE [LARGE SCALE GENOMIC DNA]</scope>
    <source>
        <strain evidence="3 4">GJW-30</strain>
    </source>
</reference>
<dbReference type="KEGG" id="vgo:GJW-30_1_04378"/>
<dbReference type="InterPro" id="IPR038673">
    <property type="entry name" value="OprB_sf"/>
</dbReference>
<dbReference type="Proteomes" id="UP000236884">
    <property type="component" value="Chromosome"/>
</dbReference>
<dbReference type="GO" id="GO:0008643">
    <property type="term" value="P:carbohydrate transport"/>
    <property type="evidence" value="ECO:0007669"/>
    <property type="project" value="InterPro"/>
</dbReference>